<proteinExistence type="predicted"/>
<dbReference type="EMBL" id="BEGY01000215">
    <property type="protein sequence ID" value="GAX86011.1"/>
    <property type="molecule type" value="Genomic_DNA"/>
</dbReference>
<evidence type="ECO:0000256" key="1">
    <source>
        <dbReference type="SAM" id="MobiDB-lite"/>
    </source>
</evidence>
<feature type="region of interest" description="Disordered" evidence="1">
    <location>
        <begin position="345"/>
        <end position="378"/>
    </location>
</feature>
<keyword evidence="3" id="KW-1185">Reference proteome</keyword>
<accession>A0A250XSE7</accession>
<protein>
    <submittedName>
        <fullName evidence="2">Uncharacterized protein</fullName>
    </submittedName>
</protein>
<organism evidence="2 3">
    <name type="scientific">Chlamydomonas eustigma</name>
    <dbReference type="NCBI Taxonomy" id="1157962"/>
    <lineage>
        <taxon>Eukaryota</taxon>
        <taxon>Viridiplantae</taxon>
        <taxon>Chlorophyta</taxon>
        <taxon>core chlorophytes</taxon>
        <taxon>Chlorophyceae</taxon>
        <taxon>CS clade</taxon>
        <taxon>Chlamydomonadales</taxon>
        <taxon>Chlamydomonadaceae</taxon>
        <taxon>Chlamydomonas</taxon>
    </lineage>
</organism>
<evidence type="ECO:0000313" key="2">
    <source>
        <dbReference type="EMBL" id="GAX86011.1"/>
    </source>
</evidence>
<name>A0A250XSE7_9CHLO</name>
<reference evidence="2 3" key="1">
    <citation type="submission" date="2017-08" db="EMBL/GenBank/DDBJ databases">
        <title>Acidophilic green algal genome provides insights into adaptation to an acidic environment.</title>
        <authorList>
            <person name="Hirooka S."/>
            <person name="Hirose Y."/>
            <person name="Kanesaki Y."/>
            <person name="Higuchi S."/>
            <person name="Fujiwara T."/>
            <person name="Onuma R."/>
            <person name="Era A."/>
            <person name="Ohbayashi R."/>
            <person name="Uzuka A."/>
            <person name="Nozaki H."/>
            <person name="Yoshikawa H."/>
            <person name="Miyagishima S.Y."/>
        </authorList>
    </citation>
    <scope>NUCLEOTIDE SEQUENCE [LARGE SCALE GENOMIC DNA]</scope>
    <source>
        <strain evidence="2 3">NIES-2499</strain>
    </source>
</reference>
<evidence type="ECO:0000313" key="3">
    <source>
        <dbReference type="Proteomes" id="UP000232323"/>
    </source>
</evidence>
<gene>
    <name evidence="2" type="ORF">CEUSTIGMA_g13427.t1</name>
</gene>
<dbReference type="Proteomes" id="UP000232323">
    <property type="component" value="Unassembled WGS sequence"/>
</dbReference>
<comment type="caution">
    <text evidence="2">The sequence shown here is derived from an EMBL/GenBank/DDBJ whole genome shotgun (WGS) entry which is preliminary data.</text>
</comment>
<dbReference type="AlphaFoldDB" id="A0A250XSE7"/>
<feature type="compositionally biased region" description="Basic and acidic residues" evidence="1">
    <location>
        <begin position="369"/>
        <end position="378"/>
    </location>
</feature>
<sequence>MSSSLKSVDAVIRIDATSGLKPARNGRYPMCNLLRLQAVPLDATKQQSREIWQFYSETEGDGHEDLATLGEVERKERSVNGATALTTKLQNWKKYCNKKNKERESARQLQGLQSATLTVGHAVETDVVISHLVDPVPPLDVKRPKYSRGIYSKLSKVVITEMETEQCASAAALTAAEPSGGTANTAVAGPTGQDASVAALTAVEPSGETANTAVGTVGPTGQDASVPALTAVEPSKGGPARSLEPNDPPFSQSWPAYHAAQDDVAVLKSPISLGISMYLDKGVVFRVDTTKQSREIWQFYPETEGDGHEDLASIGEVQRMERSVAEAKALAGKLQSWKTNDFIKKRKARSDSNARRLHGLQSATLTDDDYGHAEETDV</sequence>